<dbReference type="InterPro" id="IPR001525">
    <property type="entry name" value="C5_MeTfrase"/>
</dbReference>
<keyword evidence="2" id="KW-0808">Transferase</keyword>
<dbReference type="Gene3D" id="3.40.50.300">
    <property type="entry name" value="P-loop containing nucleotide triphosphate hydrolases"/>
    <property type="match status" value="2"/>
</dbReference>
<dbReference type="InterPro" id="IPR029063">
    <property type="entry name" value="SAM-dependent_MTases_sf"/>
</dbReference>
<sequence>MATFDSWAAPALTGQESPRQLSCSRGSLHFSSNPRVYQLDGANATTRAVGWTDRWAIEMGLPPMQDWDDIFADLALRAKQRGLLPALSHLNGRTLRIATMCSGTDCPIIAARLIQKHWRAISDKPFEYEHVFSAEIQAVAQAFIARNFPSLPLIFRDVREIAQHSSGVDPTTAYGAPSKVPGNIDILIAGFACVDFSKLNRNPIEPGEVGESSDTGRAILTYANISRPAIVLLENVIGAPWERTVKFIRSEMRYSAEYVTLDTKDYYIPQTRNRVYLIMVDQDRAGGKDVADKMAKDWKAQVEAFKRPASSPFEAFLFDRDDPRVHKGQNELRPSTKSKETDWTLSRGRHQKVRAFYRLGARRPLTNWVEGGRCTFPDFGSMTWFNAQVSRVLDTIDINFGRSLWRGFHALFKIRYWNLSQNVDRETDSGAFGLIGCLTPKGIHFDTFRGSILVGPEYLASQGIPISEIITTRETEQELLELAGNAMTSTVIGAAFLSALISAWPILESGNGDDNGSATMEDTPLEMDFSQLEEESQMEQFMFSPVALKHVLDKSQLSVRLCYCEGPVEVTKRGIQRCIQCGHTTCQNCGGIPPHVYDLPETIPRVIPSSFRHEIRQALPMRLSIVDLHELQLESSCPPDQIYDKKCWTVTSKVAQAPSERILRYQTERRTEGWIMIYKGDSTRLELRVLNGQAAWYLYDEPSKKLIAGDPIRSLLAYPIARMSPPNLDQALTGTWQFRDVTKTADFQIKIFGTGQLTRSWRSRQGLRDHAEEKVWDHLRIEYAPGSLPQLDRDIQGVYQLLQDCGTSMGSLHKKIVSPDTEEEPVFLFHDPSPYGRLVDDYFVFATTTCRLNWDEQRHIIARLDPTWKPSKAPESTVTCTIQGEWNDTEAQLQSYDDVDKPIYKIVSADLHMTVHDPVSSKWQRSHPGFDCSTETIALLTCANVPFQQLETLGWISDSWQTIPARKEQVTLSTFTWLLEKVKNLNNFASTWKPLSLPYDLVRCPCCVPKLPDLKWKREIKSGKMSIKPEEDPRQAADFEHVMKARPNPLPILVRSDREQNHGCLRFGLNIPTLAHRAVGKFSDRQNDGTLSISWRLDTRYTYPSRPHFRPFTLKNNTKDAPLPHLFIDGQALKPAQERSFRWMVQRDTEPSPFQEQEIEEAVIRELGWRATVRARRRCGVKGGALTDNVGYGKTVLILALIAKRKHDDEIHAEGTCEEHILNFPQHHQKRPSYKELDDFANQVQLQCDGHLPIKATLIAVQPTLMDQWEQQIRQFLGTEYVVLKIDDRKTMDSLSIRDFKNAHIVLVSWALLDSRHYSDSLSLFGAVPEGPDQGGRAYDTWLAHSYQRTRDKVQELRGLADNAEFSQYAHDLQAELDRNESNPDLKRQMASKRLRGKAYVAAAKKRADGEAAKEKVTEFGEDYSAPGVQWAKRTCSIDTFKFEDAESLDDIVGVSLNVFCWARTVTDEYPNANPKAASIIAKLQAQSRWVLSATPDLGYFGDVKIIARFLGVNLGIDDDSLLSMSARELRQYREERTAVEMFQSLVHSSSPTWHEERQEQAQRFLNNFARQNDADLSHVECSNMLVVVSMIPIEQAIYNEISQQLHNQDMKVIRSNQSMADSERAKRMDQLLNGAKTGEEALMLGASHFRHDLASKENPSVAIVHNRMISLRQQQTESLFADIKTMLCVSHSLELECRVYNQKRAAFESYLHLKDQFYDGDFGDAEALAELVKAFDSAHQLAPSYDVDEYYSKGTGQKGRKGRTPLTQAKLVEDGELTEDQIKAQGKRVASELNFLAGDLRTIISEYVARVRAHRYFTNIRGFQIRKARRTQNMGPRPCDGCHRRLDISKLGLLTMCGHVGCHDCLNDPERSGDCIVPWCYAPAEVHHIQWAQDIDPDTPHMTRHGSKLDAIVDLIKKGEQVKSDEQCLIFVQNDALGHAVEEAFEKEGVTYHSMLQYRKDPLTTTGFRKIADRDLVKRLNLFQNSKRVFDQGTNIKKGKQQANDWRKCLVLNAFSEAAAGINLVNANHVFFVSPLSTGTKAKYDAIMRQSAGRALRLMQTRKVYIYMCVVVNTIDVDILEMRTSTRLLQRPGRKQNQITSGPQDADADDMSIDPVRPHRSDAPEDEEMQDASAATTMPLQRKRKRPEAETDDSDNASAKRTKNRRPPRRPTEEPDMETDDDAALARQLQADPDRQANDEAIAEQLQRDEYERAAAGEPSGDGDAEDDTPDYDNSGTCRWELKHIADLTEEEQKQKWGTGFEKAPDEHEFE</sequence>
<dbReference type="GO" id="GO:0005634">
    <property type="term" value="C:nucleus"/>
    <property type="evidence" value="ECO:0007669"/>
    <property type="project" value="TreeGrafter"/>
</dbReference>
<dbReference type="GO" id="GO:0005524">
    <property type="term" value="F:ATP binding"/>
    <property type="evidence" value="ECO:0007669"/>
    <property type="project" value="UniProtKB-KW"/>
</dbReference>
<evidence type="ECO:0000256" key="5">
    <source>
        <dbReference type="ARBA" id="ARBA00022840"/>
    </source>
</evidence>
<evidence type="ECO:0000313" key="8">
    <source>
        <dbReference type="EMBL" id="CAF9938340.1"/>
    </source>
</evidence>
<feature type="compositionally biased region" description="Basic and acidic residues" evidence="6">
    <location>
        <begin position="2241"/>
        <end position="2256"/>
    </location>
</feature>
<feature type="compositionally biased region" description="Acidic residues" evidence="6">
    <location>
        <begin position="2175"/>
        <end position="2184"/>
    </location>
</feature>
<feature type="compositionally biased region" description="Basic and acidic residues" evidence="6">
    <location>
        <begin position="2207"/>
        <end position="2216"/>
    </location>
</feature>
<dbReference type="Gene3D" id="3.40.50.150">
    <property type="entry name" value="Vaccinia Virus protein VP39"/>
    <property type="match status" value="1"/>
</dbReference>
<evidence type="ECO:0000256" key="3">
    <source>
        <dbReference type="ARBA" id="ARBA00022741"/>
    </source>
</evidence>
<dbReference type="InterPro" id="IPR000330">
    <property type="entry name" value="SNF2_N"/>
</dbReference>
<dbReference type="GO" id="GO:0006281">
    <property type="term" value="P:DNA repair"/>
    <property type="evidence" value="ECO:0007669"/>
    <property type="project" value="TreeGrafter"/>
</dbReference>
<dbReference type="EMBL" id="CAJPDS010000112">
    <property type="protein sequence ID" value="CAF9938340.1"/>
    <property type="molecule type" value="Genomic_DNA"/>
</dbReference>
<proteinExistence type="predicted"/>
<dbReference type="GO" id="GO:0008094">
    <property type="term" value="F:ATP-dependent activity, acting on DNA"/>
    <property type="evidence" value="ECO:0007669"/>
    <property type="project" value="TreeGrafter"/>
</dbReference>
<feature type="domain" description="SNF2 N-terminal" evidence="7">
    <location>
        <begin position="1137"/>
        <end position="1313"/>
    </location>
</feature>
<dbReference type="GO" id="GO:0008168">
    <property type="term" value="F:methyltransferase activity"/>
    <property type="evidence" value="ECO:0007669"/>
    <property type="project" value="UniProtKB-KW"/>
</dbReference>
<evidence type="ECO:0000256" key="2">
    <source>
        <dbReference type="ARBA" id="ARBA00022679"/>
    </source>
</evidence>
<feature type="region of interest" description="Disordered" evidence="6">
    <location>
        <begin position="2091"/>
        <end position="2272"/>
    </location>
</feature>
<dbReference type="GO" id="GO:0016787">
    <property type="term" value="F:hydrolase activity"/>
    <property type="evidence" value="ECO:0007669"/>
    <property type="project" value="UniProtKB-KW"/>
</dbReference>
<keyword evidence="5" id="KW-0067">ATP-binding</keyword>
<gene>
    <name evidence="8" type="ORF">HETSPECPRED_001034</name>
</gene>
<dbReference type="InterPro" id="IPR050628">
    <property type="entry name" value="SNF2_RAD54_helicase_TF"/>
</dbReference>
<evidence type="ECO:0000259" key="7">
    <source>
        <dbReference type="Pfam" id="PF00176"/>
    </source>
</evidence>
<dbReference type="Pfam" id="PF00145">
    <property type="entry name" value="DNA_methylase"/>
    <property type="match status" value="1"/>
</dbReference>
<dbReference type="SUPFAM" id="SSF53335">
    <property type="entry name" value="S-adenosyl-L-methionine-dependent methyltransferases"/>
    <property type="match status" value="1"/>
</dbReference>
<evidence type="ECO:0000256" key="1">
    <source>
        <dbReference type="ARBA" id="ARBA00022603"/>
    </source>
</evidence>
<reference evidence="8" key="1">
    <citation type="submission" date="2021-03" db="EMBL/GenBank/DDBJ databases">
        <authorList>
            <person name="Tagirdzhanova G."/>
        </authorList>
    </citation>
    <scope>NUCLEOTIDE SEQUENCE</scope>
</reference>
<name>A0A8H3G9F5_9LECA</name>
<keyword evidence="9" id="KW-1185">Reference proteome</keyword>
<evidence type="ECO:0000256" key="4">
    <source>
        <dbReference type="ARBA" id="ARBA00022801"/>
    </source>
</evidence>
<dbReference type="SUPFAM" id="SSF52540">
    <property type="entry name" value="P-loop containing nucleoside triphosphate hydrolases"/>
    <property type="match status" value="2"/>
</dbReference>
<evidence type="ECO:0000313" key="9">
    <source>
        <dbReference type="Proteomes" id="UP000664521"/>
    </source>
</evidence>
<dbReference type="PANTHER" id="PTHR45626">
    <property type="entry name" value="TRANSCRIPTION TERMINATION FACTOR 2-RELATED"/>
    <property type="match status" value="1"/>
</dbReference>
<dbReference type="PANTHER" id="PTHR45626:SF26">
    <property type="entry name" value="FAMILY HELICASE, PUTATIVE (AFU_ORTHOLOGUE AFUA_2G09120)-RELATED"/>
    <property type="match status" value="1"/>
</dbReference>
<dbReference type="InterPro" id="IPR027417">
    <property type="entry name" value="P-loop_NTPase"/>
</dbReference>
<dbReference type="Proteomes" id="UP000664521">
    <property type="component" value="Unassembled WGS sequence"/>
</dbReference>
<comment type="caution">
    <text evidence="8">The sequence shown here is derived from an EMBL/GenBank/DDBJ whole genome shotgun (WGS) entry which is preliminary data.</text>
</comment>
<dbReference type="Pfam" id="PF00176">
    <property type="entry name" value="SNF2-rel_dom"/>
    <property type="match status" value="1"/>
</dbReference>
<keyword evidence="1" id="KW-0489">Methyltransferase</keyword>
<feature type="compositionally biased region" description="Acidic residues" evidence="6">
    <location>
        <begin position="2222"/>
        <end position="2232"/>
    </location>
</feature>
<organism evidence="8 9">
    <name type="scientific">Heterodermia speciosa</name>
    <dbReference type="NCBI Taxonomy" id="116794"/>
    <lineage>
        <taxon>Eukaryota</taxon>
        <taxon>Fungi</taxon>
        <taxon>Dikarya</taxon>
        <taxon>Ascomycota</taxon>
        <taxon>Pezizomycotina</taxon>
        <taxon>Lecanoromycetes</taxon>
        <taxon>OSLEUM clade</taxon>
        <taxon>Lecanoromycetidae</taxon>
        <taxon>Caliciales</taxon>
        <taxon>Physciaceae</taxon>
        <taxon>Heterodermia</taxon>
    </lineage>
</organism>
<evidence type="ECO:0000256" key="6">
    <source>
        <dbReference type="SAM" id="MobiDB-lite"/>
    </source>
</evidence>
<keyword evidence="4" id="KW-0378">Hydrolase</keyword>
<protein>
    <recommendedName>
        <fullName evidence="7">SNF2 N-terminal domain-containing protein</fullName>
    </recommendedName>
</protein>
<feature type="compositionally biased region" description="Basic residues" evidence="6">
    <location>
        <begin position="2161"/>
        <end position="2170"/>
    </location>
</feature>
<accession>A0A8H3G9F5</accession>
<keyword evidence="3" id="KW-0547">Nucleotide-binding</keyword>
<dbReference type="GO" id="GO:0032259">
    <property type="term" value="P:methylation"/>
    <property type="evidence" value="ECO:0007669"/>
    <property type="project" value="UniProtKB-KW"/>
</dbReference>
<dbReference type="OrthoDB" id="423221at2759"/>